<evidence type="ECO:0000259" key="1">
    <source>
        <dbReference type="SMART" id="SM00849"/>
    </source>
</evidence>
<name>A0A6A5UNX1_9PLEO</name>
<proteinExistence type="predicted"/>
<sequence length="302" mass="33957">MSALRVAVYVAPPIPILGPNGKHQNHVWSPISCTLIYSSTEAVLVDTPITTQQNLELIEWIKKIAPGCKLRYVYITHGHGDHFFGIPLLMEHFPGVEPIATAPTVRHMEQQVKEPLFEQVWGQRFPGLIPRPFVLAEPLPESNEFEILGIPFQAIEIGHADTYDSTFLWVPDLRLAVCGDVVYGQVHQMLMEANTKAKREEWIRAIEKVESLNPAYVIPGHRQAEEVDGVWHLASTKKYLIDFGKVLEKGPKSPREIITEMLKLYPERFNPGTLQLSAIGAFMVPKEEWNSLGAGNIQGVKL</sequence>
<protein>
    <submittedName>
        <fullName evidence="2">Metallo-hydrolase/oxidoreductase</fullName>
    </submittedName>
</protein>
<dbReference type="OrthoDB" id="536211at2759"/>
<dbReference type="PANTHER" id="PTHR42951:SF14">
    <property type="entry name" value="METALLO-BETA-LACTAMASE SUPERFAMILY PROTEIN"/>
    <property type="match status" value="1"/>
</dbReference>
<dbReference type="InterPro" id="IPR050855">
    <property type="entry name" value="NDM-1-like"/>
</dbReference>
<dbReference type="GO" id="GO:0016787">
    <property type="term" value="F:hydrolase activity"/>
    <property type="evidence" value="ECO:0007669"/>
    <property type="project" value="UniProtKB-KW"/>
</dbReference>
<dbReference type="PANTHER" id="PTHR42951">
    <property type="entry name" value="METALLO-BETA-LACTAMASE DOMAIN-CONTAINING"/>
    <property type="match status" value="1"/>
</dbReference>
<keyword evidence="2" id="KW-0378">Hydrolase</keyword>
<dbReference type="Pfam" id="PF00753">
    <property type="entry name" value="Lactamase_B"/>
    <property type="match status" value="1"/>
</dbReference>
<gene>
    <name evidence="2" type="ORF">BU23DRAFT_492099</name>
</gene>
<dbReference type="AlphaFoldDB" id="A0A6A5UNX1"/>
<dbReference type="InterPro" id="IPR036866">
    <property type="entry name" value="RibonucZ/Hydroxyglut_hydro"/>
</dbReference>
<dbReference type="CDD" id="cd07739">
    <property type="entry name" value="metallo-hydrolase-like_MBL-fold"/>
    <property type="match status" value="1"/>
</dbReference>
<feature type="domain" description="Metallo-beta-lactamase" evidence="1">
    <location>
        <begin position="30"/>
        <end position="221"/>
    </location>
</feature>
<dbReference type="Gene3D" id="3.60.15.10">
    <property type="entry name" value="Ribonuclease Z/Hydroxyacylglutathione hydrolase-like"/>
    <property type="match status" value="1"/>
</dbReference>
<keyword evidence="3" id="KW-1185">Reference proteome</keyword>
<accession>A0A6A5UNX1</accession>
<dbReference type="EMBL" id="ML976781">
    <property type="protein sequence ID" value="KAF1964616.1"/>
    <property type="molecule type" value="Genomic_DNA"/>
</dbReference>
<evidence type="ECO:0000313" key="3">
    <source>
        <dbReference type="Proteomes" id="UP000800036"/>
    </source>
</evidence>
<dbReference type="SUPFAM" id="SSF56281">
    <property type="entry name" value="Metallo-hydrolase/oxidoreductase"/>
    <property type="match status" value="1"/>
</dbReference>
<reference evidence="2" key="1">
    <citation type="journal article" date="2020" name="Stud. Mycol.">
        <title>101 Dothideomycetes genomes: a test case for predicting lifestyles and emergence of pathogens.</title>
        <authorList>
            <person name="Haridas S."/>
            <person name="Albert R."/>
            <person name="Binder M."/>
            <person name="Bloem J."/>
            <person name="Labutti K."/>
            <person name="Salamov A."/>
            <person name="Andreopoulos B."/>
            <person name="Baker S."/>
            <person name="Barry K."/>
            <person name="Bills G."/>
            <person name="Bluhm B."/>
            <person name="Cannon C."/>
            <person name="Castanera R."/>
            <person name="Culley D."/>
            <person name="Daum C."/>
            <person name="Ezra D."/>
            <person name="Gonzalez J."/>
            <person name="Henrissat B."/>
            <person name="Kuo A."/>
            <person name="Liang C."/>
            <person name="Lipzen A."/>
            <person name="Lutzoni F."/>
            <person name="Magnuson J."/>
            <person name="Mondo S."/>
            <person name="Nolan M."/>
            <person name="Ohm R."/>
            <person name="Pangilinan J."/>
            <person name="Park H.-J."/>
            <person name="Ramirez L."/>
            <person name="Alfaro M."/>
            <person name="Sun H."/>
            <person name="Tritt A."/>
            <person name="Yoshinaga Y."/>
            <person name="Zwiers L.-H."/>
            <person name="Turgeon B."/>
            <person name="Goodwin S."/>
            <person name="Spatafora J."/>
            <person name="Crous P."/>
            <person name="Grigoriev I."/>
        </authorList>
    </citation>
    <scope>NUCLEOTIDE SEQUENCE</scope>
    <source>
        <strain evidence="2">CBS 107.79</strain>
    </source>
</reference>
<dbReference type="SMART" id="SM00849">
    <property type="entry name" value="Lactamase_B"/>
    <property type="match status" value="1"/>
</dbReference>
<organism evidence="2 3">
    <name type="scientific">Bimuria novae-zelandiae CBS 107.79</name>
    <dbReference type="NCBI Taxonomy" id="1447943"/>
    <lineage>
        <taxon>Eukaryota</taxon>
        <taxon>Fungi</taxon>
        <taxon>Dikarya</taxon>
        <taxon>Ascomycota</taxon>
        <taxon>Pezizomycotina</taxon>
        <taxon>Dothideomycetes</taxon>
        <taxon>Pleosporomycetidae</taxon>
        <taxon>Pleosporales</taxon>
        <taxon>Massarineae</taxon>
        <taxon>Didymosphaeriaceae</taxon>
        <taxon>Bimuria</taxon>
    </lineage>
</organism>
<evidence type="ECO:0000313" key="2">
    <source>
        <dbReference type="EMBL" id="KAF1964616.1"/>
    </source>
</evidence>
<dbReference type="InterPro" id="IPR001279">
    <property type="entry name" value="Metallo-B-lactamas"/>
</dbReference>
<dbReference type="Proteomes" id="UP000800036">
    <property type="component" value="Unassembled WGS sequence"/>
</dbReference>